<dbReference type="Proteomes" id="UP000290378">
    <property type="component" value="Unassembled WGS sequence"/>
</dbReference>
<dbReference type="InterPro" id="IPR050397">
    <property type="entry name" value="Env_Response_Regulators"/>
</dbReference>
<dbReference type="Pfam" id="PF00027">
    <property type="entry name" value="cNMP_binding"/>
    <property type="match status" value="1"/>
</dbReference>
<keyword evidence="2" id="KW-1185">Reference proteome</keyword>
<name>A0A6M8NKL2_9BACT</name>
<dbReference type="PANTHER" id="PTHR24567">
    <property type="entry name" value="CRP FAMILY TRANSCRIPTIONAL REGULATORY PROTEIN"/>
    <property type="match status" value="1"/>
</dbReference>
<proteinExistence type="predicted"/>
<protein>
    <submittedName>
        <fullName evidence="1">Uncharacterized protein</fullName>
    </submittedName>
</protein>
<sequence>MYEILKKIDFFSLLNNKEIEAISNSCQIVTLTKENILFYEGDIANSFYILIEGNLKLYKTDSMGNEIIMHNFSEPMIIAEMASFQNSAFPATAICVSEYCSIAILEKDIFISLLRNNADLSFHIIGSLVKKMKSLEQNIHRNLIYNSTQKVCALLKDEPDIFTKKKNVEIARLINMAPETLSRNIKKLRSMGYLNEKNRVIDFSFLKTLTIN</sequence>
<dbReference type="EMBL" id="NXII01000017">
    <property type="protein sequence ID" value="RXI38932.1"/>
    <property type="molecule type" value="Genomic_DNA"/>
</dbReference>
<dbReference type="RefSeq" id="WP_129014253.1">
    <property type="nucleotide sequence ID" value="NZ_CBCSEI010000013.1"/>
</dbReference>
<dbReference type="InterPro" id="IPR000595">
    <property type="entry name" value="cNMP-bd_dom"/>
</dbReference>
<reference evidence="1 2" key="1">
    <citation type="submission" date="2017-09" db="EMBL/GenBank/DDBJ databases">
        <title>Genomics of the genus Arcobacter.</title>
        <authorList>
            <person name="Perez-Cataluna A."/>
            <person name="Figueras M.J."/>
            <person name="Salas-Masso N."/>
        </authorList>
    </citation>
    <scope>NUCLEOTIDE SEQUENCE [LARGE SCALE GENOMIC DNA]</scope>
    <source>
        <strain evidence="1 2">CECT 7834</strain>
    </source>
</reference>
<comment type="caution">
    <text evidence="1">The sequence shown here is derived from an EMBL/GenBank/DDBJ whole genome shotgun (WGS) entry which is preliminary data.</text>
</comment>
<evidence type="ECO:0000313" key="1">
    <source>
        <dbReference type="EMBL" id="RXI38932.1"/>
    </source>
</evidence>
<dbReference type="Gene3D" id="2.60.120.10">
    <property type="entry name" value="Jelly Rolls"/>
    <property type="match status" value="1"/>
</dbReference>
<gene>
    <name evidence="1" type="ORF">CP963_11035</name>
</gene>
<dbReference type="Gene3D" id="1.10.10.10">
    <property type="entry name" value="Winged helix-like DNA-binding domain superfamily/Winged helix DNA-binding domain"/>
    <property type="match status" value="1"/>
</dbReference>
<dbReference type="GO" id="GO:0005829">
    <property type="term" value="C:cytosol"/>
    <property type="evidence" value="ECO:0007669"/>
    <property type="project" value="TreeGrafter"/>
</dbReference>
<dbReference type="SMART" id="SM00100">
    <property type="entry name" value="cNMP"/>
    <property type="match status" value="1"/>
</dbReference>
<dbReference type="GO" id="GO:0003700">
    <property type="term" value="F:DNA-binding transcription factor activity"/>
    <property type="evidence" value="ECO:0007669"/>
    <property type="project" value="TreeGrafter"/>
</dbReference>
<accession>A0A6M8NKL2</accession>
<dbReference type="AlphaFoldDB" id="A0A6M8NKL2"/>
<dbReference type="PROSITE" id="PS50042">
    <property type="entry name" value="CNMP_BINDING_3"/>
    <property type="match status" value="1"/>
</dbReference>
<dbReference type="InterPro" id="IPR036388">
    <property type="entry name" value="WH-like_DNA-bd_sf"/>
</dbReference>
<organism evidence="1 2">
    <name type="scientific">Arcobacter cloacae</name>
    <dbReference type="NCBI Taxonomy" id="1054034"/>
    <lineage>
        <taxon>Bacteria</taxon>
        <taxon>Pseudomonadati</taxon>
        <taxon>Campylobacterota</taxon>
        <taxon>Epsilonproteobacteria</taxon>
        <taxon>Campylobacterales</taxon>
        <taxon>Arcobacteraceae</taxon>
        <taxon>Arcobacter</taxon>
    </lineage>
</organism>
<dbReference type="InterPro" id="IPR014710">
    <property type="entry name" value="RmlC-like_jellyroll"/>
</dbReference>
<dbReference type="SUPFAM" id="SSF51206">
    <property type="entry name" value="cAMP-binding domain-like"/>
    <property type="match status" value="1"/>
</dbReference>
<evidence type="ECO:0000313" key="2">
    <source>
        <dbReference type="Proteomes" id="UP000290378"/>
    </source>
</evidence>
<dbReference type="CDD" id="cd00038">
    <property type="entry name" value="CAP_ED"/>
    <property type="match status" value="1"/>
</dbReference>
<dbReference type="PANTHER" id="PTHR24567:SF26">
    <property type="entry name" value="REGULATORY PROTEIN YEIL"/>
    <property type="match status" value="1"/>
</dbReference>
<dbReference type="InterPro" id="IPR018490">
    <property type="entry name" value="cNMP-bd_dom_sf"/>
</dbReference>